<feature type="domain" description="Zinc finger DksA/TraR C4-type" evidence="6">
    <location>
        <begin position="76"/>
        <end position="107"/>
    </location>
</feature>
<dbReference type="EMBL" id="JADBDZ010000001">
    <property type="protein sequence ID" value="MBE1530205.1"/>
    <property type="molecule type" value="Genomic_DNA"/>
</dbReference>
<dbReference type="RefSeq" id="WP_192757248.1">
    <property type="nucleotide sequence ID" value="NZ_JADBDZ010000001.1"/>
</dbReference>
<dbReference type="Proteomes" id="UP000627838">
    <property type="component" value="Unassembled WGS sequence"/>
</dbReference>
<sequence>MTTDDVHALDGSATREVRRRLEEERRKRGAQLAELEEEIGRTPLEQVEASDWSRAENLRQSLAEIDGAVRRLDDGVYGRCEGCDQPIPPGRLEILPYARYCVRCQGRAGR</sequence>
<dbReference type="SUPFAM" id="SSF57716">
    <property type="entry name" value="Glucocorticoid receptor-like (DNA-binding domain)"/>
    <property type="match status" value="1"/>
</dbReference>
<keyword evidence="1" id="KW-0479">Metal-binding</keyword>
<evidence type="ECO:0000313" key="8">
    <source>
        <dbReference type="Proteomes" id="UP000627838"/>
    </source>
</evidence>
<dbReference type="InterPro" id="IPR020458">
    <property type="entry name" value="Znf_DskA_TraR_CS"/>
</dbReference>
<comment type="caution">
    <text evidence="7">The sequence shown here is derived from an EMBL/GenBank/DDBJ whole genome shotgun (WGS) entry which is preliminary data.</text>
</comment>
<dbReference type="Gene3D" id="1.20.120.910">
    <property type="entry name" value="DksA, coiled-coil domain"/>
    <property type="match status" value="1"/>
</dbReference>
<evidence type="ECO:0000256" key="5">
    <source>
        <dbReference type="SAM" id="MobiDB-lite"/>
    </source>
</evidence>
<accession>A0ABR9JJ75</accession>
<organism evidence="7 8">
    <name type="scientific">Actinomadura algeriensis</name>
    <dbReference type="NCBI Taxonomy" id="1679523"/>
    <lineage>
        <taxon>Bacteria</taxon>
        <taxon>Bacillati</taxon>
        <taxon>Actinomycetota</taxon>
        <taxon>Actinomycetes</taxon>
        <taxon>Streptosporangiales</taxon>
        <taxon>Thermomonosporaceae</taxon>
        <taxon>Actinomadura</taxon>
    </lineage>
</organism>
<dbReference type="PANTHER" id="PTHR33823">
    <property type="entry name" value="RNA POLYMERASE-BINDING TRANSCRIPTION FACTOR DKSA-RELATED"/>
    <property type="match status" value="1"/>
</dbReference>
<evidence type="ECO:0000256" key="1">
    <source>
        <dbReference type="ARBA" id="ARBA00022723"/>
    </source>
</evidence>
<feature type="zinc finger region" description="dksA C4-type" evidence="4">
    <location>
        <begin position="80"/>
        <end position="104"/>
    </location>
</feature>
<keyword evidence="2" id="KW-0863">Zinc-finger</keyword>
<evidence type="ECO:0000313" key="7">
    <source>
        <dbReference type="EMBL" id="MBE1530205.1"/>
    </source>
</evidence>
<dbReference type="PANTHER" id="PTHR33823:SF4">
    <property type="entry name" value="GENERAL STRESS PROTEIN 16O"/>
    <property type="match status" value="1"/>
</dbReference>
<evidence type="ECO:0000256" key="3">
    <source>
        <dbReference type="ARBA" id="ARBA00022833"/>
    </source>
</evidence>
<proteinExistence type="predicted"/>
<feature type="region of interest" description="Disordered" evidence="5">
    <location>
        <begin position="1"/>
        <end position="22"/>
    </location>
</feature>
<keyword evidence="3" id="KW-0862">Zinc</keyword>
<name>A0ABR9JJ75_9ACTN</name>
<protein>
    <submittedName>
        <fullName evidence="7">RNA polymerase-binding transcription factor DksA</fullName>
    </submittedName>
</protein>
<evidence type="ECO:0000259" key="6">
    <source>
        <dbReference type="Pfam" id="PF01258"/>
    </source>
</evidence>
<evidence type="ECO:0000256" key="2">
    <source>
        <dbReference type="ARBA" id="ARBA00022771"/>
    </source>
</evidence>
<gene>
    <name evidence="7" type="ORF">H4W34_000038</name>
</gene>
<evidence type="ECO:0000256" key="4">
    <source>
        <dbReference type="PROSITE-ProRule" id="PRU00510"/>
    </source>
</evidence>
<reference evidence="7 8" key="1">
    <citation type="submission" date="2020-10" db="EMBL/GenBank/DDBJ databases">
        <title>Sequencing the genomes of 1000 actinobacteria strains.</title>
        <authorList>
            <person name="Klenk H.-P."/>
        </authorList>
    </citation>
    <scope>NUCLEOTIDE SEQUENCE [LARGE SCALE GENOMIC DNA]</scope>
    <source>
        <strain evidence="7 8">DSM 46744</strain>
    </source>
</reference>
<dbReference type="InterPro" id="IPR000962">
    <property type="entry name" value="Znf_DskA_TraR"/>
</dbReference>
<dbReference type="Pfam" id="PF01258">
    <property type="entry name" value="zf-dskA_traR"/>
    <property type="match status" value="1"/>
</dbReference>
<keyword evidence="8" id="KW-1185">Reference proteome</keyword>
<dbReference type="PROSITE" id="PS51128">
    <property type="entry name" value="ZF_DKSA_2"/>
    <property type="match status" value="1"/>
</dbReference>
<dbReference type="PROSITE" id="PS01102">
    <property type="entry name" value="ZF_DKSA_1"/>
    <property type="match status" value="1"/>
</dbReference>